<dbReference type="PANTHER" id="PTHR13932">
    <property type="entry name" value="COPROPORPHYRINIGEN III OXIDASE"/>
    <property type="match status" value="1"/>
</dbReference>
<comment type="caution">
    <text evidence="3">The sequence shown here is derived from an EMBL/GenBank/DDBJ whole genome shotgun (WGS) entry which is preliminary data.</text>
</comment>
<evidence type="ECO:0000259" key="2">
    <source>
        <dbReference type="PROSITE" id="PS51918"/>
    </source>
</evidence>
<accession>A0A419SYA0</accession>
<dbReference type="InterPro" id="IPR034505">
    <property type="entry name" value="Coproporphyrinogen-III_oxidase"/>
</dbReference>
<gene>
    <name evidence="3" type="ORF">BET01_06460</name>
</gene>
<dbReference type="CDD" id="cd01335">
    <property type="entry name" value="Radical_SAM"/>
    <property type="match status" value="1"/>
</dbReference>
<dbReference type="Pfam" id="PF04055">
    <property type="entry name" value="Radical_SAM"/>
    <property type="match status" value="1"/>
</dbReference>
<dbReference type="SUPFAM" id="SSF102114">
    <property type="entry name" value="Radical SAM enzymes"/>
    <property type="match status" value="1"/>
</dbReference>
<evidence type="ECO:0000313" key="4">
    <source>
        <dbReference type="Proteomes" id="UP000284277"/>
    </source>
</evidence>
<dbReference type="GO" id="GO:0006779">
    <property type="term" value="P:porphyrin-containing compound biosynthetic process"/>
    <property type="evidence" value="ECO:0007669"/>
    <property type="project" value="TreeGrafter"/>
</dbReference>
<proteinExistence type="predicted"/>
<dbReference type="SMART" id="SM00729">
    <property type="entry name" value="Elp3"/>
    <property type="match status" value="1"/>
</dbReference>
<sequence>MSENVNDNTVYFQPNISLDVSDNSQNVSFESDISVYIHIPFCEKKCFFCSIETYQNYTGELLDSYVDALVMELENRKNLLKQKNVRCIHFGGGTPSVINTQHLKKILNVLNECIPDLKEKEIVFESSPASITIEHIKTITEYGKLSLNLGIQTFDEKILQGVNRATNIEQLKELFNEAQKYNLHTLGIDLICNLPLSDPTTTIRDINLALEMGINYFSLYPLRMEAKTVLYNNYETVFSKMAPLEKQVEVFETAKELFLSKGFERFSIYHFNGTGRINHLYSRLQINGGEWIGFGAGANSYYQEQIFSNVSNVKKYIEKQKAGISSIEANRKLNMTDKIAREIVYSLRCGKISKNYYMERYGKHIYNSFSNIFEILKEKEYIEENEKEILLTTQGNFHLSVIEKMVFDRMKIN</sequence>
<evidence type="ECO:0000313" key="3">
    <source>
        <dbReference type="EMBL" id="RKD30232.1"/>
    </source>
</evidence>
<protein>
    <recommendedName>
        <fullName evidence="1">Heme chaperone HemW</fullName>
    </recommendedName>
</protein>
<name>A0A419SYA0_9FIRM</name>
<dbReference type="SFLD" id="SFLDG01065">
    <property type="entry name" value="anaerobic_coproporphyrinogen-I"/>
    <property type="match status" value="1"/>
</dbReference>
<dbReference type="InterPro" id="IPR006638">
    <property type="entry name" value="Elp3/MiaA/NifB-like_rSAM"/>
</dbReference>
<organism evidence="3 4">
    <name type="scientific">Lacrimispora algidixylanolytica</name>
    <dbReference type="NCBI Taxonomy" id="94868"/>
    <lineage>
        <taxon>Bacteria</taxon>
        <taxon>Bacillati</taxon>
        <taxon>Bacillota</taxon>
        <taxon>Clostridia</taxon>
        <taxon>Lachnospirales</taxon>
        <taxon>Lachnospiraceae</taxon>
        <taxon>Lacrimispora</taxon>
    </lineage>
</organism>
<feature type="domain" description="Radical SAM core" evidence="2">
    <location>
        <begin position="27"/>
        <end position="260"/>
    </location>
</feature>
<dbReference type="PANTHER" id="PTHR13932:SF5">
    <property type="entry name" value="RADICAL S-ADENOSYL METHIONINE DOMAIN-CONTAINING PROTEIN 1, MITOCHONDRIAL"/>
    <property type="match status" value="1"/>
</dbReference>
<keyword evidence="4" id="KW-1185">Reference proteome</keyword>
<dbReference type="GO" id="GO:0003824">
    <property type="term" value="F:catalytic activity"/>
    <property type="evidence" value="ECO:0007669"/>
    <property type="project" value="InterPro"/>
</dbReference>
<dbReference type="InterPro" id="IPR023404">
    <property type="entry name" value="rSAM_horseshoe"/>
</dbReference>
<dbReference type="Proteomes" id="UP000284277">
    <property type="component" value="Unassembled WGS sequence"/>
</dbReference>
<evidence type="ECO:0000256" key="1">
    <source>
        <dbReference type="ARBA" id="ARBA00017228"/>
    </source>
</evidence>
<dbReference type="EMBL" id="MCIA01000031">
    <property type="protein sequence ID" value="RKD30232.1"/>
    <property type="molecule type" value="Genomic_DNA"/>
</dbReference>
<dbReference type="SFLD" id="SFLDS00029">
    <property type="entry name" value="Radical_SAM"/>
    <property type="match status" value="1"/>
</dbReference>
<dbReference type="GO" id="GO:0005737">
    <property type="term" value="C:cytoplasm"/>
    <property type="evidence" value="ECO:0007669"/>
    <property type="project" value="TreeGrafter"/>
</dbReference>
<dbReference type="PROSITE" id="PS51918">
    <property type="entry name" value="RADICAL_SAM"/>
    <property type="match status" value="1"/>
</dbReference>
<dbReference type="Gene3D" id="3.80.30.20">
    <property type="entry name" value="tm_1862 like domain"/>
    <property type="match status" value="1"/>
</dbReference>
<dbReference type="AlphaFoldDB" id="A0A419SYA0"/>
<dbReference type="InterPro" id="IPR058240">
    <property type="entry name" value="rSAM_sf"/>
</dbReference>
<dbReference type="GO" id="GO:0051539">
    <property type="term" value="F:4 iron, 4 sulfur cluster binding"/>
    <property type="evidence" value="ECO:0007669"/>
    <property type="project" value="TreeGrafter"/>
</dbReference>
<dbReference type="InterPro" id="IPR007197">
    <property type="entry name" value="rSAM"/>
</dbReference>
<reference evidence="3 4" key="1">
    <citation type="submission" date="2016-08" db="EMBL/GenBank/DDBJ databases">
        <title>A new outlook on sporulation: Clostridium algidixylanolyticum.</title>
        <authorList>
            <person name="Poppleton D.I."/>
            <person name="Gribaldo S."/>
        </authorList>
    </citation>
    <scope>NUCLEOTIDE SEQUENCE [LARGE SCALE GENOMIC DNA]</scope>
    <source>
        <strain evidence="3 4">SPL73</strain>
    </source>
</reference>